<protein>
    <submittedName>
        <fullName evidence="1">Uncharacterized protein</fullName>
    </submittedName>
</protein>
<dbReference type="AlphaFoldDB" id="A0A2R5FIH1"/>
<proteinExistence type="predicted"/>
<reference evidence="1 2" key="1">
    <citation type="submission" date="2017-06" db="EMBL/GenBank/DDBJ databases">
        <title>Genome sequencing of cyanobaciteial culture collection at National Institute for Environmental Studies (NIES).</title>
        <authorList>
            <person name="Hirose Y."/>
            <person name="Shimura Y."/>
            <person name="Fujisawa T."/>
            <person name="Nakamura Y."/>
            <person name="Kawachi M."/>
        </authorList>
    </citation>
    <scope>NUCLEOTIDE SEQUENCE [LARGE SCALE GENOMIC DNA]</scope>
    <source>
        <strain evidence="1 2">NIES-4072</strain>
    </source>
</reference>
<keyword evidence="2" id="KW-1185">Reference proteome</keyword>
<dbReference type="OrthoDB" id="495606at2"/>
<dbReference type="EMBL" id="BDUD01000001">
    <property type="protein sequence ID" value="GBG17749.1"/>
    <property type="molecule type" value="Genomic_DNA"/>
</dbReference>
<dbReference type="Proteomes" id="UP000245124">
    <property type="component" value="Unassembled WGS sequence"/>
</dbReference>
<sequence length="64" mass="7546">MTADTTVKYQVLKAVEEMPQDVTFDEVMERLYFLYKVDRGLKEVETGNTISHPEAKKQIKTWHK</sequence>
<evidence type="ECO:0000313" key="1">
    <source>
        <dbReference type="EMBL" id="GBG17749.1"/>
    </source>
</evidence>
<name>A0A2R5FIH1_NOSCO</name>
<evidence type="ECO:0000313" key="2">
    <source>
        <dbReference type="Proteomes" id="UP000245124"/>
    </source>
</evidence>
<gene>
    <name evidence="1" type="ORF">NIES4072_14100</name>
</gene>
<organism evidence="1 2">
    <name type="scientific">Nostoc commune NIES-4072</name>
    <dbReference type="NCBI Taxonomy" id="2005467"/>
    <lineage>
        <taxon>Bacteria</taxon>
        <taxon>Bacillati</taxon>
        <taxon>Cyanobacteriota</taxon>
        <taxon>Cyanophyceae</taxon>
        <taxon>Nostocales</taxon>
        <taxon>Nostocaceae</taxon>
        <taxon>Nostoc</taxon>
    </lineage>
</organism>
<accession>A0A2R5FIH1</accession>
<comment type="caution">
    <text evidence="1">The sequence shown here is derived from an EMBL/GenBank/DDBJ whole genome shotgun (WGS) entry which is preliminary data.</text>
</comment>
<dbReference type="RefSeq" id="WP_109007893.1">
    <property type="nucleotide sequence ID" value="NZ_BDUD01000001.1"/>
</dbReference>